<evidence type="ECO:0000313" key="3">
    <source>
        <dbReference type="Proteomes" id="UP000314294"/>
    </source>
</evidence>
<keyword evidence="3" id="KW-1185">Reference proteome</keyword>
<protein>
    <submittedName>
        <fullName evidence="2">Uncharacterized protein</fullName>
    </submittedName>
</protein>
<organism evidence="2 3">
    <name type="scientific">Liparis tanakae</name>
    <name type="common">Tanaka's snailfish</name>
    <dbReference type="NCBI Taxonomy" id="230148"/>
    <lineage>
        <taxon>Eukaryota</taxon>
        <taxon>Metazoa</taxon>
        <taxon>Chordata</taxon>
        <taxon>Craniata</taxon>
        <taxon>Vertebrata</taxon>
        <taxon>Euteleostomi</taxon>
        <taxon>Actinopterygii</taxon>
        <taxon>Neopterygii</taxon>
        <taxon>Teleostei</taxon>
        <taxon>Neoteleostei</taxon>
        <taxon>Acanthomorphata</taxon>
        <taxon>Eupercaria</taxon>
        <taxon>Perciformes</taxon>
        <taxon>Cottioidei</taxon>
        <taxon>Cottales</taxon>
        <taxon>Liparidae</taxon>
        <taxon>Liparis</taxon>
    </lineage>
</organism>
<gene>
    <name evidence="2" type="ORF">EYF80_029250</name>
</gene>
<feature type="region of interest" description="Disordered" evidence="1">
    <location>
        <begin position="125"/>
        <end position="148"/>
    </location>
</feature>
<comment type="caution">
    <text evidence="2">The sequence shown here is derived from an EMBL/GenBank/DDBJ whole genome shotgun (WGS) entry which is preliminary data.</text>
</comment>
<evidence type="ECO:0000313" key="2">
    <source>
        <dbReference type="EMBL" id="TNN60527.1"/>
    </source>
</evidence>
<dbReference type="AlphaFoldDB" id="A0A4Z2H3T7"/>
<proteinExistence type="predicted"/>
<evidence type="ECO:0000256" key="1">
    <source>
        <dbReference type="SAM" id="MobiDB-lite"/>
    </source>
</evidence>
<dbReference type="EMBL" id="SRLO01000332">
    <property type="protein sequence ID" value="TNN60527.1"/>
    <property type="molecule type" value="Genomic_DNA"/>
</dbReference>
<dbReference type="Proteomes" id="UP000314294">
    <property type="component" value="Unassembled WGS sequence"/>
</dbReference>
<name>A0A4Z2H3T7_9TELE</name>
<accession>A0A4Z2H3T7</accession>
<reference evidence="2 3" key="1">
    <citation type="submission" date="2019-03" db="EMBL/GenBank/DDBJ databases">
        <title>First draft genome of Liparis tanakae, snailfish: a comprehensive survey of snailfish specific genes.</title>
        <authorList>
            <person name="Kim W."/>
            <person name="Song I."/>
            <person name="Jeong J.-H."/>
            <person name="Kim D."/>
            <person name="Kim S."/>
            <person name="Ryu S."/>
            <person name="Song J.Y."/>
            <person name="Lee S.K."/>
        </authorList>
    </citation>
    <scope>NUCLEOTIDE SEQUENCE [LARGE SCALE GENOMIC DNA]</scope>
    <source>
        <tissue evidence="2">Muscle</tissue>
    </source>
</reference>
<sequence length="148" mass="16032">MTRESPTARRTRTASVCVIPSRLWLFTSRIRMPTCSRLSLAAAPLELTCLKTNQRKGRPPPGPVNLRALGVEGSGLAPVIDPESPLVRSGLAPPGGRWWGRCRLGGSFQVGSDTQRSALTRQYPLLPSADMTPRTGSAHSTPPPYHNH</sequence>